<comment type="caution">
    <text evidence="2">The sequence shown here is derived from an EMBL/GenBank/DDBJ whole genome shotgun (WGS) entry which is preliminary data.</text>
</comment>
<accession>A0AAJ0G2H5</accession>
<evidence type="ECO:0000259" key="1">
    <source>
        <dbReference type="Pfam" id="PF24870"/>
    </source>
</evidence>
<reference evidence="2" key="1">
    <citation type="submission" date="2023-06" db="EMBL/GenBank/DDBJ databases">
        <title>Conoideocrella luteorostrata (Hypocreales: Clavicipitaceae), a potential biocontrol fungus for elongate hemlock scale in United States Christmas tree production areas.</title>
        <authorList>
            <person name="Barrett H."/>
            <person name="Lovett B."/>
            <person name="Macias A.M."/>
            <person name="Stajich J.E."/>
            <person name="Kasson M.T."/>
        </authorList>
    </citation>
    <scope>NUCLEOTIDE SEQUENCE</scope>
    <source>
        <strain evidence="2">ARSEF 14590</strain>
    </source>
</reference>
<dbReference type="Pfam" id="PF24870">
    <property type="entry name" value="DUF7735"/>
    <property type="match status" value="1"/>
</dbReference>
<dbReference type="PANTHER" id="PTHR42029">
    <property type="entry name" value="AN04G07800"/>
    <property type="match status" value="1"/>
</dbReference>
<proteinExistence type="predicted"/>
<dbReference type="AlphaFoldDB" id="A0AAJ0G2H5"/>
<organism evidence="2 3">
    <name type="scientific">Conoideocrella luteorostrata</name>
    <dbReference type="NCBI Taxonomy" id="1105319"/>
    <lineage>
        <taxon>Eukaryota</taxon>
        <taxon>Fungi</taxon>
        <taxon>Dikarya</taxon>
        <taxon>Ascomycota</taxon>
        <taxon>Pezizomycotina</taxon>
        <taxon>Sordariomycetes</taxon>
        <taxon>Hypocreomycetidae</taxon>
        <taxon>Hypocreales</taxon>
        <taxon>Clavicipitaceae</taxon>
        <taxon>Conoideocrella</taxon>
    </lineage>
</organism>
<evidence type="ECO:0000313" key="2">
    <source>
        <dbReference type="EMBL" id="KAK2616537.1"/>
    </source>
</evidence>
<sequence>MATPTPTAFVTQFLTLGPLDELLPTVKPTVTWEPWQCSTEMLPQYFDVPLPTGNLRTALKSYNDELIKDCEPTSTNVYGMSACDFPDASLWCAFTTKAPPTILPEFNSYASSASSWWSARSSKAVSLAHECPLGWYKAMLSTPAGAAWLNQTLIFGECYAEAHSTSKTGYTLKTSSASSSRG</sequence>
<protein>
    <recommendedName>
        <fullName evidence="1">DUF7735 domain-containing protein</fullName>
    </recommendedName>
</protein>
<keyword evidence="3" id="KW-1185">Reference proteome</keyword>
<evidence type="ECO:0000313" key="3">
    <source>
        <dbReference type="Proteomes" id="UP001251528"/>
    </source>
</evidence>
<gene>
    <name evidence="2" type="ORF">QQS21_000580</name>
</gene>
<name>A0AAJ0G2H5_9HYPO</name>
<dbReference type="Proteomes" id="UP001251528">
    <property type="component" value="Unassembled WGS sequence"/>
</dbReference>
<dbReference type="InterPro" id="IPR056637">
    <property type="entry name" value="DUF7735"/>
</dbReference>
<dbReference type="EMBL" id="JASWJB010000005">
    <property type="protein sequence ID" value="KAK2616537.1"/>
    <property type="molecule type" value="Genomic_DNA"/>
</dbReference>
<dbReference type="PANTHER" id="PTHR42029:SF3">
    <property type="entry name" value="AN04G07800"/>
    <property type="match status" value="1"/>
</dbReference>
<feature type="domain" description="DUF7735" evidence="1">
    <location>
        <begin position="22"/>
        <end position="167"/>
    </location>
</feature>